<evidence type="ECO:0000313" key="2">
    <source>
        <dbReference type="EMBL" id="SPJ74779.1"/>
    </source>
</evidence>
<accession>A0AAE8M5Y0</accession>
<feature type="compositionally biased region" description="Low complexity" evidence="1">
    <location>
        <begin position="72"/>
        <end position="84"/>
    </location>
</feature>
<dbReference type="AlphaFoldDB" id="A0AAE8M5Y0"/>
<evidence type="ECO:0008006" key="4">
    <source>
        <dbReference type="Google" id="ProtNLM"/>
    </source>
</evidence>
<dbReference type="Pfam" id="PF12013">
    <property type="entry name" value="OrsD"/>
    <property type="match status" value="1"/>
</dbReference>
<name>A0AAE8M5Y0_9HYPO</name>
<dbReference type="InterPro" id="IPR022698">
    <property type="entry name" value="OrsD"/>
</dbReference>
<sequence length="245" mass="27082">MASSSIHRQESHPTLPPAKLQKLERLSLYYNLPEAAIICTKCGFASSPKRASEHPGKKHGIARSARHGLKPLLSSLNLPDPDTLVPRPNGSRRHPYLTVQQGCSCKHCGLHSASWKVLEGHLRAEHRDKLELTAGKNSRQHWLRDHIQQGVLFRAGQRITLEGHGSSALTTTSTAGLYPPAFIYRPVLIPSSSLLRSCSLRSMSGWKTSRVEVEGRVVKRRQLLPPYRPTGCGVQAAAYRLGNDI</sequence>
<reference evidence="2" key="1">
    <citation type="submission" date="2018-03" db="EMBL/GenBank/DDBJ databases">
        <authorList>
            <person name="Guldener U."/>
        </authorList>
    </citation>
    <scope>NUCLEOTIDE SEQUENCE</scope>
</reference>
<proteinExistence type="predicted"/>
<protein>
    <recommendedName>
        <fullName evidence="4">C2H2-type domain-containing protein</fullName>
    </recommendedName>
</protein>
<keyword evidence="3" id="KW-1185">Reference proteome</keyword>
<dbReference type="Proteomes" id="UP001187734">
    <property type="component" value="Unassembled WGS sequence"/>
</dbReference>
<comment type="caution">
    <text evidence="2">The sequence shown here is derived from an EMBL/GenBank/DDBJ whole genome shotgun (WGS) entry which is preliminary data.</text>
</comment>
<organism evidence="2 3">
    <name type="scientific">Fusarium torulosum</name>
    <dbReference type="NCBI Taxonomy" id="33205"/>
    <lineage>
        <taxon>Eukaryota</taxon>
        <taxon>Fungi</taxon>
        <taxon>Dikarya</taxon>
        <taxon>Ascomycota</taxon>
        <taxon>Pezizomycotina</taxon>
        <taxon>Sordariomycetes</taxon>
        <taxon>Hypocreomycetidae</taxon>
        <taxon>Hypocreales</taxon>
        <taxon>Nectriaceae</taxon>
        <taxon>Fusarium</taxon>
    </lineage>
</organism>
<feature type="region of interest" description="Disordered" evidence="1">
    <location>
        <begin position="72"/>
        <end position="91"/>
    </location>
</feature>
<evidence type="ECO:0000313" key="3">
    <source>
        <dbReference type="Proteomes" id="UP001187734"/>
    </source>
</evidence>
<evidence type="ECO:0000256" key="1">
    <source>
        <dbReference type="SAM" id="MobiDB-lite"/>
    </source>
</evidence>
<dbReference type="EMBL" id="ONZP01000136">
    <property type="protein sequence ID" value="SPJ74779.1"/>
    <property type="molecule type" value="Genomic_DNA"/>
</dbReference>
<gene>
    <name evidence="2" type="ORF">FTOL_04510</name>
</gene>